<evidence type="ECO:0000313" key="2">
    <source>
        <dbReference type="Proteomes" id="UP000822688"/>
    </source>
</evidence>
<gene>
    <name evidence="1" type="ORF">KC19_5G046500</name>
</gene>
<proteinExistence type="predicted"/>
<dbReference type="SUPFAM" id="SSF55961">
    <property type="entry name" value="Bet v1-like"/>
    <property type="match status" value="1"/>
</dbReference>
<accession>A0A8T0HXX0</accession>
<protein>
    <recommendedName>
        <fullName evidence="3">Bet v I/Major latex protein domain-containing protein</fullName>
    </recommendedName>
</protein>
<dbReference type="Proteomes" id="UP000822688">
    <property type="component" value="Chromosome 5"/>
</dbReference>
<evidence type="ECO:0008006" key="3">
    <source>
        <dbReference type="Google" id="ProtNLM"/>
    </source>
</evidence>
<dbReference type="OrthoDB" id="1879545at2759"/>
<comment type="caution">
    <text evidence="1">The sequence shown here is derived from an EMBL/GenBank/DDBJ whole genome shotgun (WGS) entry which is preliminary data.</text>
</comment>
<dbReference type="EMBL" id="CM026425">
    <property type="protein sequence ID" value="KAG0575990.1"/>
    <property type="molecule type" value="Genomic_DNA"/>
</dbReference>
<dbReference type="AlphaFoldDB" id="A0A8T0HXX0"/>
<dbReference type="InterPro" id="IPR023393">
    <property type="entry name" value="START-like_dom_sf"/>
</dbReference>
<organism evidence="1 2">
    <name type="scientific">Ceratodon purpureus</name>
    <name type="common">Fire moss</name>
    <name type="synonym">Dicranum purpureum</name>
    <dbReference type="NCBI Taxonomy" id="3225"/>
    <lineage>
        <taxon>Eukaryota</taxon>
        <taxon>Viridiplantae</taxon>
        <taxon>Streptophyta</taxon>
        <taxon>Embryophyta</taxon>
        <taxon>Bryophyta</taxon>
        <taxon>Bryophytina</taxon>
        <taxon>Bryopsida</taxon>
        <taxon>Dicranidae</taxon>
        <taxon>Pseudoditrichales</taxon>
        <taxon>Ditrichaceae</taxon>
        <taxon>Ceratodon</taxon>
    </lineage>
</organism>
<evidence type="ECO:0000313" key="1">
    <source>
        <dbReference type="EMBL" id="KAG0575990.1"/>
    </source>
</evidence>
<sequence>MGVFEHERLVKNCDVPRAMKVGPVSHTVLPSLLPQFISKIDLLQGDGGVGSVKLITVNPAVTGGEVKTITQHTTVHDLATSTIAWEEPDPRFSKPVVHTIKFKAVGTDVQLNWTLDYEPIDPATPPPEDIKMITIEVINALCNYVEANPGWPA</sequence>
<dbReference type="Gene3D" id="3.30.530.20">
    <property type="match status" value="1"/>
</dbReference>
<keyword evidence="2" id="KW-1185">Reference proteome</keyword>
<reference evidence="1" key="1">
    <citation type="submission" date="2020-06" db="EMBL/GenBank/DDBJ databases">
        <title>WGS assembly of Ceratodon purpureus strain R40.</title>
        <authorList>
            <person name="Carey S.B."/>
            <person name="Jenkins J."/>
            <person name="Shu S."/>
            <person name="Lovell J.T."/>
            <person name="Sreedasyam A."/>
            <person name="Maumus F."/>
            <person name="Tiley G.P."/>
            <person name="Fernandez-Pozo N."/>
            <person name="Barry K."/>
            <person name="Chen C."/>
            <person name="Wang M."/>
            <person name="Lipzen A."/>
            <person name="Daum C."/>
            <person name="Saski C.A."/>
            <person name="Payton A.C."/>
            <person name="Mcbreen J.C."/>
            <person name="Conrad R.E."/>
            <person name="Kollar L.M."/>
            <person name="Olsson S."/>
            <person name="Huttunen S."/>
            <person name="Landis J.B."/>
            <person name="Wickett N.J."/>
            <person name="Johnson M.G."/>
            <person name="Rensing S.A."/>
            <person name="Grimwood J."/>
            <person name="Schmutz J."/>
            <person name="Mcdaniel S.F."/>
        </authorList>
    </citation>
    <scope>NUCLEOTIDE SEQUENCE</scope>
    <source>
        <strain evidence="1">R40</strain>
    </source>
</reference>
<name>A0A8T0HXX0_CERPU</name>